<dbReference type="EMBL" id="KB445791">
    <property type="protein sequence ID" value="EMD41329.1"/>
    <property type="molecule type" value="Genomic_DNA"/>
</dbReference>
<evidence type="ECO:0000259" key="1">
    <source>
        <dbReference type="PROSITE" id="PS50011"/>
    </source>
</evidence>
<dbReference type="InterPro" id="IPR000719">
    <property type="entry name" value="Prot_kinase_dom"/>
</dbReference>
<dbReference type="InterPro" id="IPR051681">
    <property type="entry name" value="Ser/Thr_Kinases-Pseudokinases"/>
</dbReference>
<reference evidence="2 3" key="1">
    <citation type="journal article" date="2012" name="Proc. Natl. Acad. Sci. U.S.A.">
        <title>Comparative genomics of Ceriporiopsis subvermispora and Phanerochaete chrysosporium provide insight into selective ligninolysis.</title>
        <authorList>
            <person name="Fernandez-Fueyo E."/>
            <person name="Ruiz-Duenas F.J."/>
            <person name="Ferreira P."/>
            <person name="Floudas D."/>
            <person name="Hibbett D.S."/>
            <person name="Canessa P."/>
            <person name="Larrondo L.F."/>
            <person name="James T.Y."/>
            <person name="Seelenfreund D."/>
            <person name="Lobos S."/>
            <person name="Polanco R."/>
            <person name="Tello M."/>
            <person name="Honda Y."/>
            <person name="Watanabe T."/>
            <person name="Watanabe T."/>
            <person name="Ryu J.S."/>
            <person name="Kubicek C.P."/>
            <person name="Schmoll M."/>
            <person name="Gaskell J."/>
            <person name="Hammel K.E."/>
            <person name="St John F.J."/>
            <person name="Vanden Wymelenberg A."/>
            <person name="Sabat G."/>
            <person name="Splinter BonDurant S."/>
            <person name="Syed K."/>
            <person name="Yadav J.S."/>
            <person name="Doddapaneni H."/>
            <person name="Subramanian V."/>
            <person name="Lavin J.L."/>
            <person name="Oguiza J.A."/>
            <person name="Perez G."/>
            <person name="Pisabarro A.G."/>
            <person name="Ramirez L."/>
            <person name="Santoyo F."/>
            <person name="Master E."/>
            <person name="Coutinho P.M."/>
            <person name="Henrissat B."/>
            <person name="Lombard V."/>
            <person name="Magnuson J.K."/>
            <person name="Kuees U."/>
            <person name="Hori C."/>
            <person name="Igarashi K."/>
            <person name="Samejima M."/>
            <person name="Held B.W."/>
            <person name="Barry K.W."/>
            <person name="LaButti K.M."/>
            <person name="Lapidus A."/>
            <person name="Lindquist E.A."/>
            <person name="Lucas S.M."/>
            <person name="Riley R."/>
            <person name="Salamov A.A."/>
            <person name="Hoffmeister D."/>
            <person name="Schwenk D."/>
            <person name="Hadar Y."/>
            <person name="Yarden O."/>
            <person name="de Vries R.P."/>
            <person name="Wiebenga A."/>
            <person name="Stenlid J."/>
            <person name="Eastwood D."/>
            <person name="Grigoriev I.V."/>
            <person name="Berka R.M."/>
            <person name="Blanchette R.A."/>
            <person name="Kersten P."/>
            <person name="Martinez A.T."/>
            <person name="Vicuna R."/>
            <person name="Cullen D."/>
        </authorList>
    </citation>
    <scope>NUCLEOTIDE SEQUENCE [LARGE SCALE GENOMIC DNA]</scope>
    <source>
        <strain evidence="2 3">B</strain>
    </source>
</reference>
<evidence type="ECO:0000313" key="2">
    <source>
        <dbReference type="EMBL" id="EMD41329.1"/>
    </source>
</evidence>
<dbReference type="InterPro" id="IPR011009">
    <property type="entry name" value="Kinase-like_dom_sf"/>
</dbReference>
<dbReference type="STRING" id="914234.M2PWW8"/>
<keyword evidence="3" id="KW-1185">Reference proteome</keyword>
<feature type="domain" description="Protein kinase" evidence="1">
    <location>
        <begin position="1"/>
        <end position="231"/>
    </location>
</feature>
<proteinExistence type="predicted"/>
<dbReference type="InterPro" id="IPR008271">
    <property type="entry name" value="Ser/Thr_kinase_AS"/>
</dbReference>
<dbReference type="OrthoDB" id="3265205at2759"/>
<dbReference type="GO" id="GO:0004674">
    <property type="term" value="F:protein serine/threonine kinase activity"/>
    <property type="evidence" value="ECO:0007669"/>
    <property type="project" value="TreeGrafter"/>
</dbReference>
<evidence type="ECO:0000313" key="3">
    <source>
        <dbReference type="Proteomes" id="UP000016930"/>
    </source>
</evidence>
<dbReference type="GO" id="GO:0005524">
    <property type="term" value="F:ATP binding"/>
    <property type="evidence" value="ECO:0007669"/>
    <property type="project" value="InterPro"/>
</dbReference>
<dbReference type="PROSITE" id="PS00108">
    <property type="entry name" value="PROTEIN_KINASE_ST"/>
    <property type="match status" value="1"/>
</dbReference>
<dbReference type="Pfam" id="PF07714">
    <property type="entry name" value="PK_Tyr_Ser-Thr"/>
    <property type="match status" value="1"/>
</dbReference>
<protein>
    <recommendedName>
        <fullName evidence="1">Protein kinase domain-containing protein</fullName>
    </recommendedName>
</protein>
<dbReference type="PROSITE" id="PS50011">
    <property type="entry name" value="PROTEIN_KINASE_DOM"/>
    <property type="match status" value="1"/>
</dbReference>
<sequence length="277" mass="31774">MAPIQGLFQEAVIWKRLRHRNVVYFHGVEWHLFHPRLTLVSDWMPNGRITDYLQTNLRANRIKLILNIAEGLEYLHVEGFVHGDVKGANILVDEEHVARLADFGLADLYYTSRIGSKSVPVGSTRWAAPEVLDPEHFERESVETSPQADIYAFAMVIWEVFTGRLPFFHFKRDATVIHNVLKGKRPPRPVQAIPLGLSDNVWTLMEACWDEDHQTRPHISDIANTLRDELTRRPIDVEDQVPAEWPLVIQHNLLDDILMTQSVGAKIESHSAICLSR</sequence>
<dbReference type="AlphaFoldDB" id="M2PWW8"/>
<dbReference type="SUPFAM" id="SSF56112">
    <property type="entry name" value="Protein kinase-like (PK-like)"/>
    <property type="match status" value="1"/>
</dbReference>
<dbReference type="InterPro" id="IPR001245">
    <property type="entry name" value="Ser-Thr/Tyr_kinase_cat_dom"/>
</dbReference>
<gene>
    <name evidence="2" type="ORF">CERSUDRAFT_42259</name>
</gene>
<dbReference type="Proteomes" id="UP000016930">
    <property type="component" value="Unassembled WGS sequence"/>
</dbReference>
<dbReference type="SMART" id="SM00220">
    <property type="entry name" value="S_TKc"/>
    <property type="match status" value="1"/>
</dbReference>
<accession>M2PWW8</accession>
<dbReference type="Gene3D" id="1.10.510.10">
    <property type="entry name" value="Transferase(Phosphotransferase) domain 1"/>
    <property type="match status" value="1"/>
</dbReference>
<organism evidence="2 3">
    <name type="scientific">Ceriporiopsis subvermispora (strain B)</name>
    <name type="common">White-rot fungus</name>
    <name type="synonym">Gelatoporia subvermispora</name>
    <dbReference type="NCBI Taxonomy" id="914234"/>
    <lineage>
        <taxon>Eukaryota</taxon>
        <taxon>Fungi</taxon>
        <taxon>Dikarya</taxon>
        <taxon>Basidiomycota</taxon>
        <taxon>Agaricomycotina</taxon>
        <taxon>Agaricomycetes</taxon>
        <taxon>Polyporales</taxon>
        <taxon>Gelatoporiaceae</taxon>
        <taxon>Gelatoporia</taxon>
    </lineage>
</organism>
<dbReference type="HOGENOM" id="CLU_000288_7_18_1"/>
<name>M2PWW8_CERS8</name>
<dbReference type="PANTHER" id="PTHR44329">
    <property type="entry name" value="SERINE/THREONINE-PROTEIN KINASE TNNI3K-RELATED"/>
    <property type="match status" value="1"/>
</dbReference>